<dbReference type="InterPro" id="IPR036097">
    <property type="entry name" value="HisK_dim/P_sf"/>
</dbReference>
<dbReference type="InterPro" id="IPR003661">
    <property type="entry name" value="HisK_dim/P_dom"/>
</dbReference>
<dbReference type="PROSITE" id="PS50109">
    <property type="entry name" value="HIS_KIN"/>
    <property type="match status" value="1"/>
</dbReference>
<evidence type="ECO:0000313" key="11">
    <source>
        <dbReference type="Proteomes" id="UP000004095"/>
    </source>
</evidence>
<dbReference type="EC" id="2.7.13.3" evidence="2"/>
<dbReference type="OrthoDB" id="9813151at2"/>
<dbReference type="SMART" id="SM00387">
    <property type="entry name" value="HATPase_c"/>
    <property type="match status" value="1"/>
</dbReference>
<protein>
    <recommendedName>
        <fullName evidence="2">histidine kinase</fullName>
        <ecNumber evidence="2">2.7.13.3</ecNumber>
    </recommendedName>
</protein>
<accession>A1ZWI6</accession>
<comment type="caution">
    <text evidence="10">The sequence shown here is derived from an EMBL/GenBank/DDBJ whole genome shotgun (WGS) entry which is preliminary data.</text>
</comment>
<dbReference type="Pfam" id="PF00512">
    <property type="entry name" value="HisKA"/>
    <property type="match status" value="1"/>
</dbReference>
<dbReference type="FunFam" id="1.10.287.130:FF:000001">
    <property type="entry name" value="Two-component sensor histidine kinase"/>
    <property type="match status" value="1"/>
</dbReference>
<keyword evidence="8" id="KW-0812">Transmembrane</keyword>
<dbReference type="InterPro" id="IPR004358">
    <property type="entry name" value="Sig_transdc_His_kin-like_C"/>
</dbReference>
<reference evidence="10 11" key="1">
    <citation type="submission" date="2007-01" db="EMBL/GenBank/DDBJ databases">
        <authorList>
            <person name="Haygood M."/>
            <person name="Podell S."/>
            <person name="Anderson C."/>
            <person name="Hopkinson B."/>
            <person name="Roe K."/>
            <person name="Barbeau K."/>
            <person name="Gaasterland T."/>
            <person name="Ferriera S."/>
            <person name="Johnson J."/>
            <person name="Kravitz S."/>
            <person name="Beeson K."/>
            <person name="Sutton G."/>
            <person name="Rogers Y.-H."/>
            <person name="Friedman R."/>
            <person name="Frazier M."/>
            <person name="Venter J.C."/>
        </authorList>
    </citation>
    <scope>NUCLEOTIDE SEQUENCE [LARGE SCALE GENOMIC DNA]</scope>
    <source>
        <strain evidence="10 11">ATCC 23134</strain>
    </source>
</reference>
<evidence type="ECO:0000256" key="1">
    <source>
        <dbReference type="ARBA" id="ARBA00000085"/>
    </source>
</evidence>
<keyword evidence="8" id="KW-1133">Transmembrane helix</keyword>
<dbReference type="RefSeq" id="WP_002703173.1">
    <property type="nucleotide sequence ID" value="NZ_AAWS01000052.1"/>
</dbReference>
<proteinExistence type="predicted"/>
<dbReference type="PANTHER" id="PTHR45453">
    <property type="entry name" value="PHOSPHATE REGULON SENSOR PROTEIN PHOR"/>
    <property type="match status" value="1"/>
</dbReference>
<dbReference type="GO" id="GO:0016036">
    <property type="term" value="P:cellular response to phosphate starvation"/>
    <property type="evidence" value="ECO:0007669"/>
    <property type="project" value="TreeGrafter"/>
</dbReference>
<dbReference type="InterPro" id="IPR003594">
    <property type="entry name" value="HATPase_dom"/>
</dbReference>
<evidence type="ECO:0000256" key="2">
    <source>
        <dbReference type="ARBA" id="ARBA00012438"/>
    </source>
</evidence>
<dbReference type="SMART" id="SM00388">
    <property type="entry name" value="HisKA"/>
    <property type="match status" value="1"/>
</dbReference>
<dbReference type="AlphaFoldDB" id="A1ZWI6"/>
<dbReference type="FunFam" id="3.30.565.10:FF:000006">
    <property type="entry name" value="Sensor histidine kinase WalK"/>
    <property type="match status" value="1"/>
</dbReference>
<dbReference type="EMBL" id="AAWS01000052">
    <property type="protein sequence ID" value="EAY25226.1"/>
    <property type="molecule type" value="Genomic_DNA"/>
</dbReference>
<organism evidence="10 11">
    <name type="scientific">Microscilla marina ATCC 23134</name>
    <dbReference type="NCBI Taxonomy" id="313606"/>
    <lineage>
        <taxon>Bacteria</taxon>
        <taxon>Pseudomonadati</taxon>
        <taxon>Bacteroidota</taxon>
        <taxon>Cytophagia</taxon>
        <taxon>Cytophagales</taxon>
        <taxon>Microscillaceae</taxon>
        <taxon>Microscilla</taxon>
    </lineage>
</organism>
<evidence type="ECO:0000256" key="5">
    <source>
        <dbReference type="ARBA" id="ARBA00022777"/>
    </source>
</evidence>
<evidence type="ECO:0000256" key="3">
    <source>
        <dbReference type="ARBA" id="ARBA00022553"/>
    </source>
</evidence>
<dbReference type="PRINTS" id="PR00344">
    <property type="entry name" value="BCTRLSENSOR"/>
</dbReference>
<dbReference type="GO" id="GO:0005886">
    <property type="term" value="C:plasma membrane"/>
    <property type="evidence" value="ECO:0007669"/>
    <property type="project" value="TreeGrafter"/>
</dbReference>
<name>A1ZWI6_MICM2</name>
<dbReference type="eggNOG" id="COG5002">
    <property type="taxonomic scope" value="Bacteria"/>
</dbReference>
<dbReference type="InterPro" id="IPR005467">
    <property type="entry name" value="His_kinase_dom"/>
</dbReference>
<gene>
    <name evidence="10" type="ORF">M23134_07963</name>
</gene>
<dbReference type="SUPFAM" id="SSF55874">
    <property type="entry name" value="ATPase domain of HSP90 chaperone/DNA topoisomerase II/histidine kinase"/>
    <property type="match status" value="1"/>
</dbReference>
<dbReference type="GO" id="GO:0000155">
    <property type="term" value="F:phosphorelay sensor kinase activity"/>
    <property type="evidence" value="ECO:0007669"/>
    <property type="project" value="InterPro"/>
</dbReference>
<dbReference type="Proteomes" id="UP000004095">
    <property type="component" value="Unassembled WGS sequence"/>
</dbReference>
<evidence type="ECO:0000256" key="8">
    <source>
        <dbReference type="SAM" id="Phobius"/>
    </source>
</evidence>
<keyword evidence="7 8" id="KW-0472">Membrane</keyword>
<dbReference type="CDD" id="cd00075">
    <property type="entry name" value="HATPase"/>
    <property type="match status" value="1"/>
</dbReference>
<dbReference type="InterPro" id="IPR050351">
    <property type="entry name" value="BphY/WalK/GraS-like"/>
</dbReference>
<evidence type="ECO:0000313" key="10">
    <source>
        <dbReference type="EMBL" id="EAY25226.1"/>
    </source>
</evidence>
<dbReference type="SUPFAM" id="SSF47384">
    <property type="entry name" value="Homodimeric domain of signal transducing histidine kinase"/>
    <property type="match status" value="1"/>
</dbReference>
<dbReference type="PANTHER" id="PTHR45453:SF1">
    <property type="entry name" value="PHOSPHATE REGULON SENSOR PROTEIN PHOR"/>
    <property type="match status" value="1"/>
</dbReference>
<dbReference type="Gene3D" id="3.30.565.10">
    <property type="entry name" value="Histidine kinase-like ATPase, C-terminal domain"/>
    <property type="match status" value="1"/>
</dbReference>
<keyword evidence="4 10" id="KW-0808">Transferase</keyword>
<evidence type="ECO:0000259" key="9">
    <source>
        <dbReference type="PROSITE" id="PS50109"/>
    </source>
</evidence>
<evidence type="ECO:0000256" key="7">
    <source>
        <dbReference type="ARBA" id="ARBA00023136"/>
    </source>
</evidence>
<dbReference type="GO" id="GO:0004721">
    <property type="term" value="F:phosphoprotein phosphatase activity"/>
    <property type="evidence" value="ECO:0007669"/>
    <property type="project" value="TreeGrafter"/>
</dbReference>
<feature type="transmembrane region" description="Helical" evidence="8">
    <location>
        <begin position="32"/>
        <end position="57"/>
    </location>
</feature>
<sequence length="364" mass="41497">MSSRIVSLLLSVSIAIVTTAFTSLLSGVSTVALLVCFTMAFFSSYLLFYFALEFLVFREINEAYRMIEKLRKKDFKIAKKRSKPLLSFVKKLNQEIYTYGANKQKEIDHLKQMEVFRREFLADVSHELKTPIFAAQGFLHTLLDGAIDDENVRDKFLLKAVKSLDGLNTMIQDLLTLSKMEAGFITMDYDIFDISQLTRDVFEQLEEQAAQRKITLRFDQPYQEVMVYADAKRIRQVIINLLENAIKYGSKNGNVEVGFSNSEQNLLDIMVKDDGPGISVEHLDRIFERFYRVEKSRSKDKGGSGLGLAIVKHILSAHDTEIKVNSKVKKGTAFTFQLQTTPVDNEEITKVMPPRALEPTSIED</sequence>
<keyword evidence="3" id="KW-0597">Phosphoprotein</keyword>
<comment type="catalytic activity">
    <reaction evidence="1">
        <text>ATP + protein L-histidine = ADP + protein N-phospho-L-histidine.</text>
        <dbReference type="EC" id="2.7.13.3"/>
    </reaction>
</comment>
<feature type="domain" description="Histidine kinase" evidence="9">
    <location>
        <begin position="123"/>
        <end position="342"/>
    </location>
</feature>
<dbReference type="Pfam" id="PF02518">
    <property type="entry name" value="HATPase_c"/>
    <property type="match status" value="1"/>
</dbReference>
<dbReference type="CDD" id="cd00082">
    <property type="entry name" value="HisKA"/>
    <property type="match status" value="1"/>
</dbReference>
<evidence type="ECO:0000256" key="4">
    <source>
        <dbReference type="ARBA" id="ARBA00022679"/>
    </source>
</evidence>
<keyword evidence="6" id="KW-0902">Two-component regulatory system</keyword>
<keyword evidence="5" id="KW-0418">Kinase</keyword>
<keyword evidence="11" id="KW-1185">Reference proteome</keyword>
<dbReference type="Gene3D" id="1.10.287.130">
    <property type="match status" value="1"/>
</dbReference>
<dbReference type="InterPro" id="IPR036890">
    <property type="entry name" value="HATPase_C_sf"/>
</dbReference>
<evidence type="ECO:0000256" key="6">
    <source>
        <dbReference type="ARBA" id="ARBA00023012"/>
    </source>
</evidence>